<proteinExistence type="inferred from homology"/>
<feature type="domain" description="Polyphosphate kinase-2-related" evidence="4">
    <location>
        <begin position="28"/>
        <end position="244"/>
    </location>
</feature>
<dbReference type="InterPro" id="IPR022488">
    <property type="entry name" value="PPK2-related"/>
</dbReference>
<keyword evidence="6" id="KW-1185">Reference proteome</keyword>
<dbReference type="Gene3D" id="3.40.50.300">
    <property type="entry name" value="P-loop containing nucleotide triphosphate hydrolases"/>
    <property type="match status" value="1"/>
</dbReference>
<evidence type="ECO:0000256" key="3">
    <source>
        <dbReference type="ARBA" id="ARBA00022777"/>
    </source>
</evidence>
<accession>A0ABR6NE56</accession>
<sequence length="270" mass="31456">MTTRAVGWGMAIKLSDYEKGGNFEGDFDKALLKLQKRLEKIQVAHIVHKRRSVVMLEGWDAAGKGGIIKRMTALLDPRYFKVWSISAPTEDELGRHFLWRFWTRLPADRHIAIYDRSWYGRVLVERVESFCSEKEWKRGYDEINEFEAQQVDSGTAIVKLFVHITQKEQDRQLAQRLDDPFKRWKTGLEDYRNRAKRDAYVEAIKEMFARTDTRWAPWHVIDGNDRKSARIAALTCIADALEKHVPMDMPPADPVVIRLAQEAFGYDPDD</sequence>
<comment type="similarity">
    <text evidence="1">Belongs to the polyphosphate kinase 2 (PPK2) family. Class I subfamily.</text>
</comment>
<dbReference type="PANTHER" id="PTHR34383:SF3">
    <property type="entry name" value="POLYPHOSPHATE:AMP PHOSPHOTRANSFERASE"/>
    <property type="match status" value="1"/>
</dbReference>
<evidence type="ECO:0000256" key="2">
    <source>
        <dbReference type="ARBA" id="ARBA00022679"/>
    </source>
</evidence>
<evidence type="ECO:0000313" key="5">
    <source>
        <dbReference type="EMBL" id="MBB5985565.1"/>
    </source>
</evidence>
<reference evidence="5 6" key="1">
    <citation type="submission" date="2020-08" db="EMBL/GenBank/DDBJ databases">
        <title>Exploring microbial biodiversity for novel pathways involved in the catabolism of aromatic compounds derived from lignin.</title>
        <authorList>
            <person name="Elkins J."/>
        </authorList>
    </citation>
    <scope>NUCLEOTIDE SEQUENCE [LARGE SCALE GENOMIC DNA]</scope>
    <source>
        <strain evidence="5 6">B1D3A</strain>
    </source>
</reference>
<dbReference type="PANTHER" id="PTHR34383">
    <property type="entry name" value="POLYPHOSPHATE:AMP PHOSPHOTRANSFERASE-RELATED"/>
    <property type="match status" value="1"/>
</dbReference>
<dbReference type="InterPro" id="IPR027417">
    <property type="entry name" value="P-loop_NTPase"/>
</dbReference>
<dbReference type="PIRSF" id="PIRSF028756">
    <property type="entry name" value="PPK2_prd"/>
    <property type="match status" value="1"/>
</dbReference>
<dbReference type="GO" id="GO:0016301">
    <property type="term" value="F:kinase activity"/>
    <property type="evidence" value="ECO:0007669"/>
    <property type="project" value="UniProtKB-KW"/>
</dbReference>
<comment type="caution">
    <text evidence="5">The sequence shown here is derived from an EMBL/GenBank/DDBJ whole genome shotgun (WGS) entry which is preliminary data.</text>
</comment>
<evidence type="ECO:0000313" key="6">
    <source>
        <dbReference type="Proteomes" id="UP001138540"/>
    </source>
</evidence>
<dbReference type="Proteomes" id="UP001138540">
    <property type="component" value="Unassembled WGS sequence"/>
</dbReference>
<dbReference type="SUPFAM" id="SSF52540">
    <property type="entry name" value="P-loop containing nucleoside triphosphate hydrolases"/>
    <property type="match status" value="1"/>
</dbReference>
<keyword evidence="2" id="KW-0808">Transferase</keyword>
<dbReference type="Pfam" id="PF03976">
    <property type="entry name" value="PPK2"/>
    <property type="match status" value="1"/>
</dbReference>
<dbReference type="InterPro" id="IPR016898">
    <property type="entry name" value="Polyphosphate_phosphotransfera"/>
</dbReference>
<gene>
    <name evidence="5" type="ORF">HNP60_001539</name>
</gene>
<evidence type="ECO:0000259" key="4">
    <source>
        <dbReference type="Pfam" id="PF03976"/>
    </source>
</evidence>
<protein>
    <submittedName>
        <fullName evidence="5">Polyphosphate kinase 2 (PPK2 family)</fullName>
    </submittedName>
</protein>
<evidence type="ECO:0000256" key="1">
    <source>
        <dbReference type="ARBA" id="ARBA00009924"/>
    </source>
</evidence>
<dbReference type="EMBL" id="JACHKA010000001">
    <property type="protein sequence ID" value="MBB5985565.1"/>
    <property type="molecule type" value="Genomic_DNA"/>
</dbReference>
<organism evidence="5 6">
    <name type="scientific">Sphingobium lignivorans</name>
    <dbReference type="NCBI Taxonomy" id="2735886"/>
    <lineage>
        <taxon>Bacteria</taxon>
        <taxon>Pseudomonadati</taxon>
        <taxon>Pseudomonadota</taxon>
        <taxon>Alphaproteobacteria</taxon>
        <taxon>Sphingomonadales</taxon>
        <taxon>Sphingomonadaceae</taxon>
        <taxon>Sphingobium</taxon>
    </lineage>
</organism>
<name>A0ABR6NE56_9SPHN</name>
<keyword evidence="3 5" id="KW-0418">Kinase</keyword>